<name>A0ACC7MKH8_9BURK</name>
<organism evidence="1 2">
    <name type="scientific">Massilia orientalis</name>
    <dbReference type="NCBI Taxonomy" id="3050128"/>
    <lineage>
        <taxon>Bacteria</taxon>
        <taxon>Pseudomonadati</taxon>
        <taxon>Pseudomonadota</taxon>
        <taxon>Betaproteobacteria</taxon>
        <taxon>Burkholderiales</taxon>
        <taxon>Oxalobacteraceae</taxon>
        <taxon>Telluria group</taxon>
        <taxon>Massilia</taxon>
    </lineage>
</organism>
<evidence type="ECO:0000313" key="1">
    <source>
        <dbReference type="EMBL" id="MFJ1471995.1"/>
    </source>
</evidence>
<keyword evidence="2" id="KW-1185">Reference proteome</keyword>
<evidence type="ECO:0000313" key="2">
    <source>
        <dbReference type="Proteomes" id="UP001168096"/>
    </source>
</evidence>
<reference evidence="1" key="1">
    <citation type="submission" date="2024-11" db="EMBL/GenBank/DDBJ databases">
        <title>Description of Massilia orientalis sp. nov., isolated from rhizosphere soil of Ageratina adenophora.</title>
        <authorList>
            <person name="Wang Y."/>
        </authorList>
    </citation>
    <scope>NUCLEOTIDE SEQUENCE</scope>
    <source>
        <strain evidence="1">YIM B02787</strain>
    </source>
</reference>
<sequence length="112" mass="11944">MNFRNISLAAVLSVIASTVAAQAPAPAPAAQSSNATCIKQKLSSESLVSELLDDPAAKEVLYKHVPSLKGNDQFDMARSMPLRAIQPYAEETFTDKVLDAIDADLAKLPVCK</sequence>
<comment type="caution">
    <text evidence="1">The sequence shown here is derived from an EMBL/GenBank/DDBJ whole genome shotgun (WGS) entry which is preliminary data.</text>
</comment>
<protein>
    <submittedName>
        <fullName evidence="1">Uncharacterized protein</fullName>
    </submittedName>
</protein>
<proteinExistence type="predicted"/>
<accession>A0ACC7MKH8</accession>
<gene>
    <name evidence="1" type="ORF">QPK29_030115</name>
</gene>
<dbReference type="EMBL" id="JASNRB020000031">
    <property type="protein sequence ID" value="MFJ1471995.1"/>
    <property type="molecule type" value="Genomic_DNA"/>
</dbReference>
<dbReference type="Proteomes" id="UP001168096">
    <property type="component" value="Unassembled WGS sequence"/>
</dbReference>